<dbReference type="PROSITE" id="PS50112">
    <property type="entry name" value="PAS"/>
    <property type="match status" value="1"/>
</dbReference>
<feature type="transmembrane region" description="Helical" evidence="1">
    <location>
        <begin position="20"/>
        <end position="40"/>
    </location>
</feature>
<sequence length="396" mass="43297">MPSSASRAKILPAQRRYLSLLVGLQVLLAIIVAAGTLLGLREMREEALAGHLRQASLQVRVFEDHVSQNIHLISLMLASLPELLADPHLDNARDHGDFLESIQRQMPALRSLSIADAQGRILVSSVAANVGVQLEFAAYLPVMAERRDGIMRIGVAREGRDFHDSRETTPAAPVGPRASYFLPAIQHLPGPAGLIAVAAINPDYFLNHISGQIDPDLGHFALFDYQGVTALTTWAGHQAGSLIEDERVLDLARTAEIGEIPDDEAYGRATLTVYRALRNYPFFVLGHIDREAALAQWRETMATRLLTTALVLLATVLVTGLLTLRLRTLFTQEARLQEAQRLAASVFTHSHDGILVTDADTRILAVNPAFTAITGYTQDDIVGQTPRVLSSGRHLR</sequence>
<dbReference type="RefSeq" id="WP_166270721.1">
    <property type="nucleotide sequence ID" value="NZ_CP048029.1"/>
</dbReference>
<dbReference type="InterPro" id="IPR035965">
    <property type="entry name" value="PAS-like_dom_sf"/>
</dbReference>
<dbReference type="KEGG" id="cjap:GWK36_08145"/>
<dbReference type="CDD" id="cd18773">
    <property type="entry name" value="PDC1_HK_sensor"/>
    <property type="match status" value="1"/>
</dbReference>
<feature type="transmembrane region" description="Helical" evidence="1">
    <location>
        <begin position="305"/>
        <end position="326"/>
    </location>
</feature>
<dbReference type="Pfam" id="PF00989">
    <property type="entry name" value="PAS"/>
    <property type="match status" value="1"/>
</dbReference>
<proteinExistence type="predicted"/>
<keyword evidence="1" id="KW-1133">Transmembrane helix</keyword>
<evidence type="ECO:0000313" key="3">
    <source>
        <dbReference type="EMBL" id="QIK37958.1"/>
    </source>
</evidence>
<evidence type="ECO:0000256" key="1">
    <source>
        <dbReference type="SAM" id="Phobius"/>
    </source>
</evidence>
<protein>
    <submittedName>
        <fullName evidence="3">PAS domain-containing protein</fullName>
    </submittedName>
</protein>
<dbReference type="AlphaFoldDB" id="A0A6G7VDN0"/>
<dbReference type="InterPro" id="IPR013767">
    <property type="entry name" value="PAS_fold"/>
</dbReference>
<keyword evidence="1" id="KW-0812">Transmembrane</keyword>
<accession>A0A6G7VDN0</accession>
<dbReference type="EMBL" id="CP048029">
    <property type="protein sequence ID" value="QIK37958.1"/>
    <property type="molecule type" value="Genomic_DNA"/>
</dbReference>
<reference evidence="4" key="1">
    <citation type="submission" date="2020-01" db="EMBL/GenBank/DDBJ databases">
        <title>Caldichromatium gen. nov., sp. nov., a thermophilic purple sulfur bacterium member of the family Chromatiaceae isolated from Nakabusa hot spring, Japan.</title>
        <authorList>
            <person name="Saini M.K."/>
            <person name="Hanada S."/>
            <person name="Tank M."/>
        </authorList>
    </citation>
    <scope>NUCLEOTIDE SEQUENCE [LARGE SCALE GENOMIC DNA]</scope>
    <source>
        <strain evidence="4">No.7</strain>
    </source>
</reference>
<dbReference type="CDD" id="cd00130">
    <property type="entry name" value="PAS"/>
    <property type="match status" value="1"/>
</dbReference>
<keyword evidence="4" id="KW-1185">Reference proteome</keyword>
<organism evidence="3 4">
    <name type="scientific">Caldichromatium japonicum</name>
    <dbReference type="NCBI Taxonomy" id="2699430"/>
    <lineage>
        <taxon>Bacteria</taxon>
        <taxon>Pseudomonadati</taxon>
        <taxon>Pseudomonadota</taxon>
        <taxon>Gammaproteobacteria</taxon>
        <taxon>Chromatiales</taxon>
        <taxon>Chromatiaceae</taxon>
        <taxon>Caldichromatium</taxon>
    </lineage>
</organism>
<keyword evidence="1" id="KW-0472">Membrane</keyword>
<dbReference type="InterPro" id="IPR000014">
    <property type="entry name" value="PAS"/>
</dbReference>
<dbReference type="Proteomes" id="UP000502699">
    <property type="component" value="Chromosome"/>
</dbReference>
<evidence type="ECO:0000259" key="2">
    <source>
        <dbReference type="PROSITE" id="PS50112"/>
    </source>
</evidence>
<dbReference type="Gene3D" id="3.30.450.20">
    <property type="entry name" value="PAS domain"/>
    <property type="match status" value="2"/>
</dbReference>
<dbReference type="GO" id="GO:0006355">
    <property type="term" value="P:regulation of DNA-templated transcription"/>
    <property type="evidence" value="ECO:0007669"/>
    <property type="project" value="InterPro"/>
</dbReference>
<gene>
    <name evidence="3" type="ORF">GWK36_08145</name>
</gene>
<feature type="domain" description="PAS" evidence="2">
    <location>
        <begin position="339"/>
        <end position="385"/>
    </location>
</feature>
<dbReference type="NCBIfam" id="TIGR00229">
    <property type="entry name" value="sensory_box"/>
    <property type="match status" value="1"/>
</dbReference>
<evidence type="ECO:0000313" key="4">
    <source>
        <dbReference type="Proteomes" id="UP000502699"/>
    </source>
</evidence>
<name>A0A6G7VDN0_9GAMM</name>
<dbReference type="SUPFAM" id="SSF55785">
    <property type="entry name" value="PYP-like sensor domain (PAS domain)"/>
    <property type="match status" value="1"/>
</dbReference>